<name>A0AAQ3SZC8_PASNO</name>
<evidence type="ECO:0000259" key="3">
    <source>
        <dbReference type="Pfam" id="PF25597"/>
    </source>
</evidence>
<gene>
    <name evidence="4" type="ORF">U9M48_013384</name>
</gene>
<reference evidence="4 5" key="1">
    <citation type="submission" date="2024-02" db="EMBL/GenBank/DDBJ databases">
        <title>High-quality chromosome-scale genome assembly of Pensacola bahiagrass (Paspalum notatum Flugge var. saurae).</title>
        <authorList>
            <person name="Vega J.M."/>
            <person name="Podio M."/>
            <person name="Orjuela J."/>
            <person name="Siena L.A."/>
            <person name="Pessino S.C."/>
            <person name="Combes M.C."/>
            <person name="Mariac C."/>
            <person name="Albertini E."/>
            <person name="Pupilli F."/>
            <person name="Ortiz J.P.A."/>
            <person name="Leblanc O."/>
        </authorList>
    </citation>
    <scope>NUCLEOTIDE SEQUENCE [LARGE SCALE GENOMIC DNA]</scope>
    <source>
        <strain evidence="4">R1</strain>
        <tissue evidence="4">Leaf</tissue>
    </source>
</reference>
<feature type="region of interest" description="Disordered" evidence="1">
    <location>
        <begin position="146"/>
        <end position="210"/>
    </location>
</feature>
<evidence type="ECO:0008006" key="6">
    <source>
        <dbReference type="Google" id="ProtNLM"/>
    </source>
</evidence>
<feature type="compositionally biased region" description="Basic residues" evidence="1">
    <location>
        <begin position="622"/>
        <end position="639"/>
    </location>
</feature>
<sequence>MARALLKRARGMPAVFRGEAVATAVYILNRSPTKALNGKTPYEAWHGRKPAVSHLRVFGCLAFVKELGHIGKLADRSTPGVFIGYAEGSKAYRILDPGTRHVRTARDVVFDEGRGWAWDKAVDDGSTPTYDDFTVEYIHFERAGGVGSSFSPSMPTPVPEPPPTPVSRSPATTSAAPSSSPTPPQPATPRTSAPTVTPLGTSTSTPARVDHGMAEFATPLSHDEERLDAYHDGEPLRYRTMENLFGDQPVPGLVPRDLEAQLHLACDDGEPRSFAEAERHAAWRAAMQSEMDAVETNRTWELADLPRGHRAITLKWVFKLKRDEAGAIIKHKARLVVRGFVQQEGIDFDDAFAPVARMETVRLLLALAAQEGWHVHHMDVKSAFLNGDLKEEVYVHQPPEFEIPGKEGKVLRLRKALYGLRQAPRAWNAKLDSTLKGMGFEQSPHEAAIYRRGNGGNALLVGVYVDDLVITGVKDAEVAAFKEEMKATFRMSDTGPLSFYPGIEVHQDDSGITLRQTAYAKRVVELAGLTDYNPALTPMEERLKLSRDSTTEEVDATQYRRLVGSLRYLVHTRPDLAFSVGYVSRFMQRSTTEHPASREEDHPLCCGDSRPRPLLPEVPRRGTPRRLRRRRPRRRHRHRQEHERDSLLPRQVSCWARSVKRQVVALSGCEAEYIAASTASTRALWLARPLVRSAPAKNPVFHERSKHIRVRYHFIRDCREEGSIKARYINTKDRLADLLTKPLGRIKFLELRSGTGMVQLSHIPTHKT</sequence>
<feature type="compositionally biased region" description="Pro residues" evidence="1">
    <location>
        <begin position="154"/>
        <end position="165"/>
    </location>
</feature>
<organism evidence="4 5">
    <name type="scientific">Paspalum notatum var. saurae</name>
    <dbReference type="NCBI Taxonomy" id="547442"/>
    <lineage>
        <taxon>Eukaryota</taxon>
        <taxon>Viridiplantae</taxon>
        <taxon>Streptophyta</taxon>
        <taxon>Embryophyta</taxon>
        <taxon>Tracheophyta</taxon>
        <taxon>Spermatophyta</taxon>
        <taxon>Magnoliopsida</taxon>
        <taxon>Liliopsida</taxon>
        <taxon>Poales</taxon>
        <taxon>Poaceae</taxon>
        <taxon>PACMAD clade</taxon>
        <taxon>Panicoideae</taxon>
        <taxon>Andropogonodae</taxon>
        <taxon>Paspaleae</taxon>
        <taxon>Paspalinae</taxon>
        <taxon>Paspalum</taxon>
    </lineage>
</organism>
<evidence type="ECO:0000313" key="5">
    <source>
        <dbReference type="Proteomes" id="UP001341281"/>
    </source>
</evidence>
<dbReference type="AlphaFoldDB" id="A0AAQ3SZC8"/>
<dbReference type="Pfam" id="PF25597">
    <property type="entry name" value="SH3_retrovirus"/>
    <property type="match status" value="1"/>
</dbReference>
<dbReference type="CDD" id="cd09272">
    <property type="entry name" value="RNase_HI_RT_Ty1"/>
    <property type="match status" value="1"/>
</dbReference>
<dbReference type="InterPro" id="IPR013103">
    <property type="entry name" value="RVT_2"/>
</dbReference>
<dbReference type="GO" id="GO:0003676">
    <property type="term" value="F:nucleic acid binding"/>
    <property type="evidence" value="ECO:0007669"/>
    <property type="project" value="InterPro"/>
</dbReference>
<dbReference type="InterPro" id="IPR036397">
    <property type="entry name" value="RNaseH_sf"/>
</dbReference>
<keyword evidence="5" id="KW-1185">Reference proteome</keyword>
<evidence type="ECO:0000256" key="1">
    <source>
        <dbReference type="SAM" id="MobiDB-lite"/>
    </source>
</evidence>
<evidence type="ECO:0000259" key="2">
    <source>
        <dbReference type="Pfam" id="PF07727"/>
    </source>
</evidence>
<dbReference type="Pfam" id="PF07727">
    <property type="entry name" value="RVT_2"/>
    <property type="match status" value="1"/>
</dbReference>
<evidence type="ECO:0000313" key="4">
    <source>
        <dbReference type="EMBL" id="WVZ63779.1"/>
    </source>
</evidence>
<dbReference type="PANTHER" id="PTHR11439:SF515">
    <property type="entry name" value="GAG-POL POLYPROTEIN"/>
    <property type="match status" value="1"/>
</dbReference>
<dbReference type="InterPro" id="IPR012337">
    <property type="entry name" value="RNaseH-like_sf"/>
</dbReference>
<feature type="domain" description="Reverse transcriptase Ty1/copia-type" evidence="2">
    <location>
        <begin position="297"/>
        <end position="540"/>
    </location>
</feature>
<dbReference type="PANTHER" id="PTHR11439">
    <property type="entry name" value="GAG-POL-RELATED RETROTRANSPOSON"/>
    <property type="match status" value="1"/>
</dbReference>
<feature type="domain" description="Retroviral polymerase SH3-like" evidence="3">
    <location>
        <begin position="60"/>
        <end position="121"/>
    </location>
</feature>
<dbReference type="SUPFAM" id="SSF56672">
    <property type="entry name" value="DNA/RNA polymerases"/>
    <property type="match status" value="1"/>
</dbReference>
<dbReference type="SUPFAM" id="SSF53098">
    <property type="entry name" value="Ribonuclease H-like"/>
    <property type="match status" value="1"/>
</dbReference>
<dbReference type="Gene3D" id="3.30.420.10">
    <property type="entry name" value="Ribonuclease H-like superfamily/Ribonuclease H"/>
    <property type="match status" value="1"/>
</dbReference>
<dbReference type="InterPro" id="IPR057670">
    <property type="entry name" value="SH3_retrovirus"/>
</dbReference>
<feature type="compositionally biased region" description="Basic and acidic residues" evidence="1">
    <location>
        <begin position="591"/>
        <end position="603"/>
    </location>
</feature>
<dbReference type="InterPro" id="IPR043502">
    <property type="entry name" value="DNA/RNA_pol_sf"/>
</dbReference>
<dbReference type="Proteomes" id="UP001341281">
    <property type="component" value="Chromosome 03"/>
</dbReference>
<feature type="compositionally biased region" description="Low complexity" evidence="1">
    <location>
        <begin position="166"/>
        <end position="179"/>
    </location>
</feature>
<proteinExistence type="predicted"/>
<feature type="region of interest" description="Disordered" evidence="1">
    <location>
        <begin position="591"/>
        <end position="644"/>
    </location>
</feature>
<accession>A0AAQ3SZC8</accession>
<protein>
    <recommendedName>
        <fullName evidence="6">Reverse transcriptase Ty1/copia-type domain-containing protein</fullName>
    </recommendedName>
</protein>
<dbReference type="EMBL" id="CP144747">
    <property type="protein sequence ID" value="WVZ63779.1"/>
    <property type="molecule type" value="Genomic_DNA"/>
</dbReference>